<comment type="caution">
    <text evidence="2">The sequence shown here is derived from an EMBL/GenBank/DDBJ whole genome shotgun (WGS) entry which is preliminary data.</text>
</comment>
<dbReference type="Proteomes" id="UP000269539">
    <property type="component" value="Unassembled WGS sequence"/>
</dbReference>
<sequence>MLPIDAHICPYCLDMATEPVAQPATLPHWPSIERLEESSRTCACCHVLLGCAQERASDAAGRFTKFGVDQMRTLPLEMTSLETTCPARAVDPPWHDFPTSTEARVNRIKEWLKVCDEWHPSCRLEGQSRVPRCLIDLLPEGHVTARLVQTQTIPSSHTVYTALSYCWGGARILKTTKATLDRHMRHLPMHEIPSTITDAFAITRRLGLRYIWVDALCIVQDDEDDWNGEVGNMHEIFAGSYLTLLAAEADSAAGGLFTQQPRDFSGRANYDQQTTECAAQAGLDVTGGSALKTNRTGVEL</sequence>
<dbReference type="VEuPathDB" id="FungiDB:BTJ68_04404"/>
<evidence type="ECO:0000259" key="1">
    <source>
        <dbReference type="Pfam" id="PF06985"/>
    </source>
</evidence>
<dbReference type="InterPro" id="IPR010730">
    <property type="entry name" value="HET"/>
</dbReference>
<name>A0A3M7EQX1_HORWE</name>
<dbReference type="Pfam" id="PF06985">
    <property type="entry name" value="HET"/>
    <property type="match status" value="1"/>
</dbReference>
<protein>
    <recommendedName>
        <fullName evidence="1">Heterokaryon incompatibility domain-containing protein</fullName>
    </recommendedName>
</protein>
<dbReference type="PANTHER" id="PTHR33112:SF10">
    <property type="entry name" value="TOL"/>
    <property type="match status" value="1"/>
</dbReference>
<dbReference type="AlphaFoldDB" id="A0A3M7EQX1"/>
<reference evidence="2 3" key="1">
    <citation type="journal article" date="2018" name="BMC Genomics">
        <title>Genomic evidence for intraspecific hybridization in a clonal and extremely halotolerant yeast.</title>
        <authorList>
            <person name="Gostincar C."/>
            <person name="Stajich J.E."/>
            <person name="Zupancic J."/>
            <person name="Zalar P."/>
            <person name="Gunde-Cimerman N."/>
        </authorList>
    </citation>
    <scope>NUCLEOTIDE SEQUENCE [LARGE SCALE GENOMIC DNA]</scope>
    <source>
        <strain evidence="2 3">EXF-10513</strain>
    </source>
</reference>
<evidence type="ECO:0000313" key="2">
    <source>
        <dbReference type="EMBL" id="RMY78464.1"/>
    </source>
</evidence>
<proteinExistence type="predicted"/>
<evidence type="ECO:0000313" key="3">
    <source>
        <dbReference type="Proteomes" id="UP000269539"/>
    </source>
</evidence>
<dbReference type="PANTHER" id="PTHR33112">
    <property type="entry name" value="DOMAIN PROTEIN, PUTATIVE-RELATED"/>
    <property type="match status" value="1"/>
</dbReference>
<feature type="domain" description="Heterokaryon incompatibility" evidence="1">
    <location>
        <begin position="160"/>
        <end position="272"/>
    </location>
</feature>
<accession>A0A3M7EQX1</accession>
<gene>
    <name evidence="2" type="ORF">D0864_09275</name>
</gene>
<dbReference type="EMBL" id="QWIO01001140">
    <property type="protein sequence ID" value="RMY78464.1"/>
    <property type="molecule type" value="Genomic_DNA"/>
</dbReference>
<organism evidence="2 3">
    <name type="scientific">Hortaea werneckii</name>
    <name type="common">Black yeast</name>
    <name type="synonym">Cladosporium werneckii</name>
    <dbReference type="NCBI Taxonomy" id="91943"/>
    <lineage>
        <taxon>Eukaryota</taxon>
        <taxon>Fungi</taxon>
        <taxon>Dikarya</taxon>
        <taxon>Ascomycota</taxon>
        <taxon>Pezizomycotina</taxon>
        <taxon>Dothideomycetes</taxon>
        <taxon>Dothideomycetidae</taxon>
        <taxon>Mycosphaerellales</taxon>
        <taxon>Teratosphaeriaceae</taxon>
        <taxon>Hortaea</taxon>
    </lineage>
</organism>